<proteinExistence type="predicted"/>
<sequence length="131" mass="14539">MKAVDLKVLRNRLLLANPIEPSSRSVPAWVCWLSKAANLKGKSSVRVTLMLLKLALRVGRHQNLLISRSLLECESINRVTAYQALEDLQQAGLVEVQRRPSRAPLVAIVGVFDPVVPESQTRVRDACSDTK</sequence>
<name>A0A5C6DC53_9BACT</name>
<protein>
    <submittedName>
        <fullName evidence="1">Uncharacterized protein</fullName>
    </submittedName>
</protein>
<dbReference type="AlphaFoldDB" id="A0A5C6DC53"/>
<evidence type="ECO:0000313" key="2">
    <source>
        <dbReference type="Proteomes" id="UP000315471"/>
    </source>
</evidence>
<reference evidence="1 2" key="1">
    <citation type="submission" date="2019-02" db="EMBL/GenBank/DDBJ databases">
        <title>Deep-cultivation of Planctomycetes and their phenomic and genomic characterization uncovers novel biology.</title>
        <authorList>
            <person name="Wiegand S."/>
            <person name="Jogler M."/>
            <person name="Boedeker C."/>
            <person name="Pinto D."/>
            <person name="Vollmers J."/>
            <person name="Rivas-Marin E."/>
            <person name="Kohn T."/>
            <person name="Peeters S.H."/>
            <person name="Heuer A."/>
            <person name="Rast P."/>
            <person name="Oberbeckmann S."/>
            <person name="Bunk B."/>
            <person name="Jeske O."/>
            <person name="Meyerdierks A."/>
            <person name="Storesund J.E."/>
            <person name="Kallscheuer N."/>
            <person name="Luecker S."/>
            <person name="Lage O.M."/>
            <person name="Pohl T."/>
            <person name="Merkel B.J."/>
            <person name="Hornburger P."/>
            <person name="Mueller R.-W."/>
            <person name="Bruemmer F."/>
            <person name="Labrenz M."/>
            <person name="Spormann A.M."/>
            <person name="Op Den Camp H."/>
            <person name="Overmann J."/>
            <person name="Amann R."/>
            <person name="Jetten M.S.M."/>
            <person name="Mascher T."/>
            <person name="Medema M.H."/>
            <person name="Devos D.P."/>
            <person name="Kaster A.-K."/>
            <person name="Ovreas L."/>
            <person name="Rohde M."/>
            <person name="Galperin M.Y."/>
            <person name="Jogler C."/>
        </authorList>
    </citation>
    <scope>NUCLEOTIDE SEQUENCE [LARGE SCALE GENOMIC DNA]</scope>
    <source>
        <strain evidence="1 2">Q31b</strain>
    </source>
</reference>
<dbReference type="EMBL" id="SJPY01000014">
    <property type="protein sequence ID" value="TWU33434.1"/>
    <property type="molecule type" value="Genomic_DNA"/>
</dbReference>
<gene>
    <name evidence="1" type="ORF">Q31b_57510</name>
</gene>
<comment type="caution">
    <text evidence="1">The sequence shown here is derived from an EMBL/GenBank/DDBJ whole genome shotgun (WGS) entry which is preliminary data.</text>
</comment>
<dbReference type="RefSeq" id="WP_146602798.1">
    <property type="nucleotide sequence ID" value="NZ_SJPY01000014.1"/>
</dbReference>
<keyword evidence="2" id="KW-1185">Reference proteome</keyword>
<organism evidence="1 2">
    <name type="scientific">Novipirellula aureliae</name>
    <dbReference type="NCBI Taxonomy" id="2527966"/>
    <lineage>
        <taxon>Bacteria</taxon>
        <taxon>Pseudomonadati</taxon>
        <taxon>Planctomycetota</taxon>
        <taxon>Planctomycetia</taxon>
        <taxon>Pirellulales</taxon>
        <taxon>Pirellulaceae</taxon>
        <taxon>Novipirellula</taxon>
    </lineage>
</organism>
<evidence type="ECO:0000313" key="1">
    <source>
        <dbReference type="EMBL" id="TWU33434.1"/>
    </source>
</evidence>
<dbReference type="Proteomes" id="UP000315471">
    <property type="component" value="Unassembled WGS sequence"/>
</dbReference>
<accession>A0A5C6DC53</accession>